<evidence type="ECO:0000313" key="1">
    <source>
        <dbReference type="EMBL" id="NHM02593.1"/>
    </source>
</evidence>
<proteinExistence type="predicted"/>
<protein>
    <recommendedName>
        <fullName evidence="3">ATP-binding protein</fullName>
    </recommendedName>
</protein>
<evidence type="ECO:0008006" key="3">
    <source>
        <dbReference type="Google" id="ProtNLM"/>
    </source>
</evidence>
<accession>A0ABX0I8Q7</accession>
<name>A0ABX0I8Q7_9FLAO</name>
<comment type="caution">
    <text evidence="1">The sequence shown here is derived from an EMBL/GenBank/DDBJ whole genome shotgun (WGS) entry which is preliminary data.</text>
</comment>
<sequence length="328" mass="37236">MEKHYISVPEYLVFENTIHFINSFKLLNEQRLYVFDFKNLRRIDPFSILLLSSELEIFKKNNPESKFSAKNFEHCTYAAHMGFFQSFGLDFGKFPGEAKNNNRYIPLKIYTVSDIKQSARDALVNPGEILEDFAREISTVLTQNTDKNLADILRYCIREIFRNIVEHSNTTKFGFCAQYLPSLNKVSFSVLDRGMGIKNSLSENPELNLNDDLTALKESLKPGISGKTYPSQLNKPTGEWANSGFGLFMTSSICKNGGSFFIASGESGIYLSQGNEKILNVNIQGSALNLTINLDKKEKFREILANLHKEIKEFENIKASKSSLDILE</sequence>
<gene>
    <name evidence="1" type="ORF">G4D72_10800</name>
</gene>
<dbReference type="Proteomes" id="UP000800984">
    <property type="component" value="Unassembled WGS sequence"/>
</dbReference>
<dbReference type="RefSeq" id="WP_166077712.1">
    <property type="nucleotide sequence ID" value="NZ_JAAJBT010000006.1"/>
</dbReference>
<organism evidence="1 2">
    <name type="scientific">Flavobacterium difficile</name>
    <dbReference type="NCBI Taxonomy" id="2709659"/>
    <lineage>
        <taxon>Bacteria</taxon>
        <taxon>Pseudomonadati</taxon>
        <taxon>Bacteroidota</taxon>
        <taxon>Flavobacteriia</taxon>
        <taxon>Flavobacteriales</taxon>
        <taxon>Flavobacteriaceae</taxon>
        <taxon>Flavobacterium</taxon>
    </lineage>
</organism>
<dbReference type="EMBL" id="JAAJBT010000006">
    <property type="protein sequence ID" value="NHM02593.1"/>
    <property type="molecule type" value="Genomic_DNA"/>
</dbReference>
<reference evidence="1 2" key="1">
    <citation type="submission" date="2020-02" db="EMBL/GenBank/DDBJ databases">
        <authorList>
            <person name="Chen W.-M."/>
        </authorList>
    </citation>
    <scope>NUCLEOTIDE SEQUENCE [LARGE SCALE GENOMIC DNA]</scope>
    <source>
        <strain evidence="1 2">KDG-16</strain>
    </source>
</reference>
<evidence type="ECO:0000313" key="2">
    <source>
        <dbReference type="Proteomes" id="UP000800984"/>
    </source>
</evidence>
<keyword evidence="2" id="KW-1185">Reference proteome</keyword>